<evidence type="ECO:0008006" key="3">
    <source>
        <dbReference type="Google" id="ProtNLM"/>
    </source>
</evidence>
<evidence type="ECO:0000313" key="1">
    <source>
        <dbReference type="EMBL" id="OYQ37405.1"/>
    </source>
</evidence>
<dbReference type="AlphaFoldDB" id="A0A255Z941"/>
<gene>
    <name evidence="1" type="ORF">CHU95_01550</name>
</gene>
<dbReference type="EMBL" id="NOXU01000015">
    <property type="protein sequence ID" value="OYQ37405.1"/>
    <property type="molecule type" value="Genomic_DNA"/>
</dbReference>
<dbReference type="Pfam" id="PF07310">
    <property type="entry name" value="PAS_5"/>
    <property type="match status" value="1"/>
</dbReference>
<name>A0A255Z941_9PROT</name>
<proteinExistence type="predicted"/>
<keyword evidence="2" id="KW-1185">Reference proteome</keyword>
<accession>A0A255Z941</accession>
<organism evidence="1 2">
    <name type="scientific">Niveispirillum lacus</name>
    <dbReference type="NCBI Taxonomy" id="1981099"/>
    <lineage>
        <taxon>Bacteria</taxon>
        <taxon>Pseudomonadati</taxon>
        <taxon>Pseudomonadota</taxon>
        <taxon>Alphaproteobacteria</taxon>
        <taxon>Rhodospirillales</taxon>
        <taxon>Azospirillaceae</taxon>
        <taxon>Niveispirillum</taxon>
    </lineage>
</organism>
<comment type="caution">
    <text evidence="1">The sequence shown here is derived from an EMBL/GenBank/DDBJ whole genome shotgun (WGS) entry which is preliminary data.</text>
</comment>
<protein>
    <recommendedName>
        <fullName evidence="3">PAS domain-containing protein</fullName>
    </recommendedName>
</protein>
<dbReference type="Proteomes" id="UP000216998">
    <property type="component" value="Unassembled WGS sequence"/>
</dbReference>
<evidence type="ECO:0000313" key="2">
    <source>
        <dbReference type="Proteomes" id="UP000216998"/>
    </source>
</evidence>
<reference evidence="1 2" key="1">
    <citation type="submission" date="2017-07" db="EMBL/GenBank/DDBJ databases">
        <title>Niveispirillum cyanobacteriorum sp. nov., isolated from cyanobacterial aggregates in a eutrophic lake.</title>
        <authorList>
            <person name="Cai H."/>
        </authorList>
    </citation>
    <scope>NUCLEOTIDE SEQUENCE [LARGE SCALE GENOMIC DNA]</scope>
    <source>
        <strain evidence="2">TH1-14</strain>
    </source>
</reference>
<sequence length="190" mass="21495">MGTVILTRLAAPFGMWETHAPEPMADTPDMMVTLCDHWRSCSSGSEIPQAMDFTPVALRNMAGNLALVDLRLGVDHARYLWAGPKLVELFGSPLTGRLLSHCYSGQTLKEVREAYRRMLSVAGPVFSDRRFRVFRKKLGYHRLLLPLLDDRHEIGFAMLMLLPKGELRSAAEWRVLEMELDLAQALRSLD</sequence>
<dbReference type="OrthoDB" id="7360781at2"/>
<dbReference type="InterPro" id="IPR009922">
    <property type="entry name" value="DUF1457"/>
</dbReference>